<dbReference type="Proteomes" id="UP000039865">
    <property type="component" value="Unassembled WGS sequence"/>
</dbReference>
<evidence type="ECO:0000313" key="2">
    <source>
        <dbReference type="Proteomes" id="UP000039865"/>
    </source>
</evidence>
<organism evidence="1 2">
    <name type="scientific">Stylonychia lemnae</name>
    <name type="common">Ciliate</name>
    <dbReference type="NCBI Taxonomy" id="5949"/>
    <lineage>
        <taxon>Eukaryota</taxon>
        <taxon>Sar</taxon>
        <taxon>Alveolata</taxon>
        <taxon>Ciliophora</taxon>
        <taxon>Intramacronucleata</taxon>
        <taxon>Spirotrichea</taxon>
        <taxon>Stichotrichia</taxon>
        <taxon>Sporadotrichida</taxon>
        <taxon>Oxytrichidae</taxon>
        <taxon>Stylonychinae</taxon>
        <taxon>Stylonychia</taxon>
    </lineage>
</organism>
<gene>
    <name evidence="1" type="primary">Contig4821.g5149</name>
    <name evidence="1" type="ORF">STYLEM_315</name>
</gene>
<name>A0A077ZN23_STYLE</name>
<dbReference type="InParanoid" id="A0A077ZN23"/>
<accession>A0A077ZN23</accession>
<proteinExistence type="predicted"/>
<protein>
    <submittedName>
        <fullName evidence="1">Uncharacterized protein</fullName>
    </submittedName>
</protein>
<keyword evidence="2" id="KW-1185">Reference proteome</keyword>
<dbReference type="EMBL" id="CCKQ01000313">
    <property type="protein sequence ID" value="CDW71372.1"/>
    <property type="molecule type" value="Genomic_DNA"/>
</dbReference>
<sequence length="545" mass="63471">MSIQVLLKDQSDSLELVGSTKQPLKDFISVDLKDKKGQYFLNFNGRSAGYIIVETKYLDQAQSITQSHQKIEPISIKPSIMTLKVKNCQLQLANLEASFKSLIVQIQLVNNLNENLSFKLISENNQIIGSAQYSLQEIYKTSQKSQDFAINLSNDKTNQHLMIEAEISFKHQKQLSIENHNKSGDLTLKVEYFTLDQSSQPKYYAKILIQSDENQIETQEIQANAVSDLQQLVYIRSLSETLQIILVDSQDEYQTFGHLEIKACALVENQQDLYSLVNEIGQESGKIFIQATFIERIKLVKIEQPMKSNVKKIIKNTQETLFETATSFPTRCFQNKNTQRSNSLQEINLINNLRKVKAKLKNRFNQTVTLLPFVFFDKPMKKTPDNMFRQRNAQETQSRTHLDSMYSPIKERDWDHHFHKMKSKDNERMHPHFREFFDKPINYSPKNEDIKVPEPGENYMRMTHRKFNNTMLYMGSSKKNLSTDRSGKNMLTLYNQSQESMQNLSFGPVLQTQSSNTMIQFKDRDTKVLNKYGKNTLNHNQRRYM</sequence>
<reference evidence="1 2" key="1">
    <citation type="submission" date="2014-06" db="EMBL/GenBank/DDBJ databases">
        <authorList>
            <person name="Swart Estienne"/>
        </authorList>
    </citation>
    <scope>NUCLEOTIDE SEQUENCE [LARGE SCALE GENOMIC DNA]</scope>
    <source>
        <strain evidence="1 2">130c</strain>
    </source>
</reference>
<dbReference type="AlphaFoldDB" id="A0A077ZN23"/>
<evidence type="ECO:0000313" key="1">
    <source>
        <dbReference type="EMBL" id="CDW71372.1"/>
    </source>
</evidence>